<accession>A0A3G3IFH3</accession>
<dbReference type="Pfam" id="PF03358">
    <property type="entry name" value="FMN_red"/>
    <property type="match status" value="1"/>
</dbReference>
<dbReference type="GeneID" id="41321176"/>
<dbReference type="InterPro" id="IPR029039">
    <property type="entry name" value="Flavoprotein-like_sf"/>
</dbReference>
<dbReference type="Gene3D" id="3.40.50.360">
    <property type="match status" value="1"/>
</dbReference>
<proteinExistence type="inferred from homology"/>
<feature type="domain" description="NADPH-dependent FMN reductase-like" evidence="6">
    <location>
        <begin position="1"/>
        <end position="151"/>
    </location>
</feature>
<dbReference type="AlphaFoldDB" id="A0A3G3IFH3"/>
<dbReference type="RefSeq" id="WP_015504276.1">
    <property type="nucleotide sequence ID" value="NZ_CAYARL010000008.1"/>
</dbReference>
<gene>
    <name evidence="7" type="ORF">BKD89_01870</name>
</gene>
<name>A0A3G3IFH3_9ARCH</name>
<dbReference type="InterPro" id="IPR005025">
    <property type="entry name" value="FMN_Rdtase-like_dom"/>
</dbReference>
<keyword evidence="3" id="KW-0285">Flavoprotein</keyword>
<dbReference type="PANTHER" id="PTHR43278">
    <property type="entry name" value="NAD(P)H-DEPENDENT FMN-CONTAINING OXIDOREDUCTASE YWQN-RELATED"/>
    <property type="match status" value="1"/>
</dbReference>
<evidence type="ECO:0000256" key="4">
    <source>
        <dbReference type="ARBA" id="ARBA00022643"/>
    </source>
</evidence>
<evidence type="ECO:0000256" key="5">
    <source>
        <dbReference type="ARBA" id="ARBA00038292"/>
    </source>
</evidence>
<keyword evidence="4" id="KW-0288">FMN</keyword>
<dbReference type="SUPFAM" id="SSF52218">
    <property type="entry name" value="Flavoproteins"/>
    <property type="match status" value="1"/>
</dbReference>
<dbReference type="GO" id="GO:0016491">
    <property type="term" value="F:oxidoreductase activity"/>
    <property type="evidence" value="ECO:0007669"/>
    <property type="project" value="InterPro"/>
</dbReference>
<evidence type="ECO:0000256" key="2">
    <source>
        <dbReference type="ARBA" id="ARBA00001966"/>
    </source>
</evidence>
<dbReference type="InterPro" id="IPR051796">
    <property type="entry name" value="ISF_SsuE-like"/>
</dbReference>
<comment type="similarity">
    <text evidence="5">Belongs to the SsuE family. Isf subfamily.</text>
</comment>
<evidence type="ECO:0000256" key="3">
    <source>
        <dbReference type="ARBA" id="ARBA00022630"/>
    </source>
</evidence>
<dbReference type="Proteomes" id="UP000273278">
    <property type="component" value="Chromosome"/>
</dbReference>
<dbReference type="EMBL" id="CP017686">
    <property type="protein sequence ID" value="AYQ54560.1"/>
    <property type="molecule type" value="Genomic_DNA"/>
</dbReference>
<evidence type="ECO:0000259" key="6">
    <source>
        <dbReference type="Pfam" id="PF03358"/>
    </source>
</evidence>
<protein>
    <submittedName>
        <fullName evidence="7">Iron-sulfur flavoprotein</fullName>
    </submittedName>
</protein>
<dbReference type="PANTHER" id="PTHR43278:SF2">
    <property type="entry name" value="IRON-SULFUR FLAVOPROTEIN"/>
    <property type="match status" value="1"/>
</dbReference>
<organism evidence="7 8">
    <name type="scientific">Methanomethylophilus alvi</name>
    <dbReference type="NCBI Taxonomy" id="1291540"/>
    <lineage>
        <taxon>Archaea</taxon>
        <taxon>Methanobacteriati</taxon>
        <taxon>Thermoplasmatota</taxon>
        <taxon>Thermoplasmata</taxon>
        <taxon>Methanomassiliicoccales</taxon>
        <taxon>Methanomethylophilaceae</taxon>
        <taxon>Methanomethylophilus</taxon>
    </lineage>
</organism>
<comment type="cofactor">
    <cofactor evidence="2">
        <name>[4Fe-4S] cluster</name>
        <dbReference type="ChEBI" id="CHEBI:49883"/>
    </cofactor>
</comment>
<evidence type="ECO:0000313" key="7">
    <source>
        <dbReference type="EMBL" id="AYQ54560.1"/>
    </source>
</evidence>
<evidence type="ECO:0000256" key="1">
    <source>
        <dbReference type="ARBA" id="ARBA00001917"/>
    </source>
</evidence>
<dbReference type="OMA" id="HDWMHIH"/>
<evidence type="ECO:0000313" key="8">
    <source>
        <dbReference type="Proteomes" id="UP000273278"/>
    </source>
</evidence>
<reference evidence="7 8" key="1">
    <citation type="submission" date="2016-10" db="EMBL/GenBank/DDBJ databases">
        <title>Complete genome of the TMA-utilizing, human hosted archaeon Methanomethylophilus alvus Gen. nov, sp. nov., strain Mx-05, derived from a pure culture.</title>
        <authorList>
            <person name="Brugere J.-F."/>
            <person name="Ben Hania W."/>
            <person name="Chaudhary P.P."/>
            <person name="Gaci N."/>
            <person name="Borrel G."/>
            <person name="Cao Van Tuat L."/>
            <person name="Fardeau M.-L."/>
            <person name="Harris H.M.B."/>
            <person name="O'Toole P.W."/>
            <person name="Ollivier B."/>
        </authorList>
    </citation>
    <scope>NUCLEOTIDE SEQUENCE [LARGE SCALE GENOMIC DNA]</scope>
    <source>
        <strain evidence="7 8">Mx-05</strain>
    </source>
</reference>
<comment type="cofactor">
    <cofactor evidence="1">
        <name>FMN</name>
        <dbReference type="ChEBI" id="CHEBI:58210"/>
    </cofactor>
</comment>
<sequence>MKVIALNGSSRLIGNTSNLLAEFLDELEKEGIETEMVQLYDHEFQPCNDCRSCEMRGDGRCIMEDDDMNDILDRMRAADGVVLAAPAYAGGVPGAMKIFLERAGLALTMGDRALRGKAGAVLTVSAHDGGENAYNELTYWLIHNELNVVGTYPLPIFRALNSPQYEEDEQAMKGMARLVENMVSLLMKGASN</sequence>